<dbReference type="PROSITE" id="PS51005">
    <property type="entry name" value="NAC"/>
    <property type="match status" value="1"/>
</dbReference>
<keyword evidence="4" id="KW-0539">Nucleus</keyword>
<accession>A0ABD2Y607</accession>
<feature type="compositionally biased region" description="Low complexity" evidence="5">
    <location>
        <begin position="294"/>
        <end position="305"/>
    </location>
</feature>
<evidence type="ECO:0000313" key="8">
    <source>
        <dbReference type="Proteomes" id="UP001630127"/>
    </source>
</evidence>
<proteinExistence type="predicted"/>
<evidence type="ECO:0000256" key="4">
    <source>
        <dbReference type="ARBA" id="ARBA00023242"/>
    </source>
</evidence>
<dbReference type="Proteomes" id="UP001630127">
    <property type="component" value="Unassembled WGS sequence"/>
</dbReference>
<dbReference type="SUPFAM" id="SSF101941">
    <property type="entry name" value="NAC domain"/>
    <property type="match status" value="1"/>
</dbReference>
<dbReference type="PANTHER" id="PTHR31719:SF179">
    <property type="entry name" value="OS08G0148400 PROTEIN"/>
    <property type="match status" value="1"/>
</dbReference>
<reference evidence="7 8" key="1">
    <citation type="submission" date="2024-11" db="EMBL/GenBank/DDBJ databases">
        <title>A near-complete genome assembly of Cinchona calisaya.</title>
        <authorList>
            <person name="Lian D.C."/>
            <person name="Zhao X.W."/>
            <person name="Wei L."/>
        </authorList>
    </citation>
    <scope>NUCLEOTIDE SEQUENCE [LARGE SCALE GENOMIC DNA]</scope>
    <source>
        <tissue evidence="7">Nenye</tissue>
    </source>
</reference>
<evidence type="ECO:0000256" key="1">
    <source>
        <dbReference type="ARBA" id="ARBA00023015"/>
    </source>
</evidence>
<dbReference type="Pfam" id="PF02365">
    <property type="entry name" value="NAM"/>
    <property type="match status" value="1"/>
</dbReference>
<gene>
    <name evidence="7" type="ORF">ACH5RR_035766</name>
</gene>
<organism evidence="7 8">
    <name type="scientific">Cinchona calisaya</name>
    <dbReference type="NCBI Taxonomy" id="153742"/>
    <lineage>
        <taxon>Eukaryota</taxon>
        <taxon>Viridiplantae</taxon>
        <taxon>Streptophyta</taxon>
        <taxon>Embryophyta</taxon>
        <taxon>Tracheophyta</taxon>
        <taxon>Spermatophyta</taxon>
        <taxon>Magnoliopsida</taxon>
        <taxon>eudicotyledons</taxon>
        <taxon>Gunneridae</taxon>
        <taxon>Pentapetalae</taxon>
        <taxon>asterids</taxon>
        <taxon>lamiids</taxon>
        <taxon>Gentianales</taxon>
        <taxon>Rubiaceae</taxon>
        <taxon>Cinchonoideae</taxon>
        <taxon>Cinchoneae</taxon>
        <taxon>Cinchona</taxon>
    </lineage>
</organism>
<evidence type="ECO:0000259" key="6">
    <source>
        <dbReference type="PROSITE" id="PS51005"/>
    </source>
</evidence>
<feature type="compositionally biased region" description="Low complexity" evidence="5">
    <location>
        <begin position="248"/>
        <end position="259"/>
    </location>
</feature>
<evidence type="ECO:0000256" key="2">
    <source>
        <dbReference type="ARBA" id="ARBA00023125"/>
    </source>
</evidence>
<dbReference type="InterPro" id="IPR036093">
    <property type="entry name" value="NAC_dom_sf"/>
</dbReference>
<keyword evidence="1" id="KW-0805">Transcription regulation</keyword>
<protein>
    <recommendedName>
        <fullName evidence="6">NAC domain-containing protein</fullName>
    </recommendedName>
</protein>
<keyword evidence="2" id="KW-0238">DNA-binding</keyword>
<feature type="region of interest" description="Disordered" evidence="5">
    <location>
        <begin position="240"/>
        <end position="305"/>
    </location>
</feature>
<dbReference type="AlphaFoldDB" id="A0ABD2Y607"/>
<keyword evidence="8" id="KW-1185">Reference proteome</keyword>
<sequence>MAVEPNTGAPAHTPVNVISNSTDLQDEEIAFAALNNPSNAPRPATDIAVHDNNNNNIVDNNVYSVHNVNIDLDRAYFESFPPGYRFDPYDSELILHYLKKKILNEQLPRNQIREVNLYKHNPDEISGRYPCVGEKNWYFFTPRDKKYLNGTRPSRAAGDGYWKATGADKDIMAKPGDKEVVGVRKTLVFYRGKPPKGFKTDWIMHEYRVKNAAPRVKRSPDDMRLDDFVLCKIYKKSDKSVKGRQGNEEANQPAAQQDAADQENADGGIDNPVIQGEQNGGAGGYPYLPPPAIAPHLPFPQQQQQVPMHVQPFLQQASTLQYSYSPTFPSPGGQAQFNNNFGYQYFHQEAKPIGPSGMQHQQHFVENNVHMPRNIDDIYEMEAQSSFMGFDYNNGNSVDPMIDLANLDPSYSLDITPNMPAQESKVNLDHRNRH</sequence>
<feature type="domain" description="NAC" evidence="6">
    <location>
        <begin position="80"/>
        <end position="236"/>
    </location>
</feature>
<dbReference type="Gene3D" id="2.170.150.80">
    <property type="entry name" value="NAC domain"/>
    <property type="match status" value="1"/>
</dbReference>
<comment type="caution">
    <text evidence="7">The sequence shown here is derived from an EMBL/GenBank/DDBJ whole genome shotgun (WGS) entry which is preliminary data.</text>
</comment>
<dbReference type="EMBL" id="JBJUIK010000015">
    <property type="protein sequence ID" value="KAL3501317.1"/>
    <property type="molecule type" value="Genomic_DNA"/>
</dbReference>
<keyword evidence="3" id="KW-0804">Transcription</keyword>
<evidence type="ECO:0000256" key="5">
    <source>
        <dbReference type="SAM" id="MobiDB-lite"/>
    </source>
</evidence>
<dbReference type="GO" id="GO:0003677">
    <property type="term" value="F:DNA binding"/>
    <property type="evidence" value="ECO:0007669"/>
    <property type="project" value="UniProtKB-KW"/>
</dbReference>
<evidence type="ECO:0000313" key="7">
    <source>
        <dbReference type="EMBL" id="KAL3501317.1"/>
    </source>
</evidence>
<dbReference type="InterPro" id="IPR003441">
    <property type="entry name" value="NAC-dom"/>
</dbReference>
<dbReference type="PANTHER" id="PTHR31719">
    <property type="entry name" value="NAC TRANSCRIPTION FACTOR 56"/>
    <property type="match status" value="1"/>
</dbReference>
<evidence type="ECO:0000256" key="3">
    <source>
        <dbReference type="ARBA" id="ARBA00023163"/>
    </source>
</evidence>
<name>A0ABD2Y607_9GENT</name>